<dbReference type="PANTHER" id="PTHR21068:SF36">
    <property type="entry name" value="SENESCENCE_DEHYDRATION-ASSOCIATED PROTEIN-LIKE PROTEIN"/>
    <property type="match status" value="1"/>
</dbReference>
<dbReference type="HOGENOM" id="CLU_1039542_0_0_1"/>
<evidence type="ECO:0008006" key="4">
    <source>
        <dbReference type="Google" id="ProtNLM"/>
    </source>
</evidence>
<feature type="region of interest" description="Disordered" evidence="1">
    <location>
        <begin position="1"/>
        <end position="21"/>
    </location>
</feature>
<feature type="compositionally biased region" description="Basic residues" evidence="1">
    <location>
        <begin position="1"/>
        <end position="12"/>
    </location>
</feature>
<protein>
    <recommendedName>
        <fullName evidence="4">Senescence domain-containing protein</fullName>
    </recommendedName>
</protein>
<dbReference type="EMBL" id="KI392510">
    <property type="protein sequence ID" value="ERN15163.1"/>
    <property type="molecule type" value="Genomic_DNA"/>
</dbReference>
<dbReference type="Gramene" id="ERN15163">
    <property type="protein sequence ID" value="ERN15163"/>
    <property type="gene ID" value="AMTR_s00056p00140820"/>
</dbReference>
<dbReference type="OMA" id="EREEMFW"/>
<evidence type="ECO:0000313" key="2">
    <source>
        <dbReference type="EMBL" id="ERN15163.1"/>
    </source>
</evidence>
<sequence>MGCFRPSHKNRHPPSQTTLHETTYPDHTQQQLLFTSPYTTAYLIDPANPPLELTRGDFSVLQLTRGDEFLATIIQIGDLLWPLAKDEPVVKLDWSHYLFSFKVSPKLSPGFGRSTKIINYGVTFSGGCEGLDELLAHYSCFIANNGNKSEKRREKGGNWDEREREREEMFWGGVREGVGEYNGVVLRAMEGGSGEVVDGVFKCTEAYCNEIRKGGHFFRERGKERREVSGGRKNTTRARRSIKRERDQFLRKFCFRQREKDQFSCPES</sequence>
<reference evidence="3" key="1">
    <citation type="journal article" date="2013" name="Science">
        <title>The Amborella genome and the evolution of flowering plants.</title>
        <authorList>
            <consortium name="Amborella Genome Project"/>
        </authorList>
    </citation>
    <scope>NUCLEOTIDE SEQUENCE [LARGE SCALE GENOMIC DNA]</scope>
</reference>
<proteinExistence type="predicted"/>
<dbReference type="eggNOG" id="ENOG502QU8I">
    <property type="taxonomic scope" value="Eukaryota"/>
</dbReference>
<evidence type="ECO:0000313" key="3">
    <source>
        <dbReference type="Proteomes" id="UP000017836"/>
    </source>
</evidence>
<evidence type="ECO:0000256" key="1">
    <source>
        <dbReference type="SAM" id="MobiDB-lite"/>
    </source>
</evidence>
<dbReference type="AlphaFoldDB" id="U5D487"/>
<name>U5D487_AMBTC</name>
<accession>U5D487</accession>
<gene>
    <name evidence="2" type="ORF">AMTR_s00056p00140820</name>
</gene>
<organism evidence="2 3">
    <name type="scientific">Amborella trichopoda</name>
    <dbReference type="NCBI Taxonomy" id="13333"/>
    <lineage>
        <taxon>Eukaryota</taxon>
        <taxon>Viridiplantae</taxon>
        <taxon>Streptophyta</taxon>
        <taxon>Embryophyta</taxon>
        <taxon>Tracheophyta</taxon>
        <taxon>Spermatophyta</taxon>
        <taxon>Magnoliopsida</taxon>
        <taxon>Amborellales</taxon>
        <taxon>Amborellaceae</taxon>
        <taxon>Amborella</taxon>
    </lineage>
</organism>
<dbReference type="InterPro" id="IPR045036">
    <property type="entry name" value="Spartin-like"/>
</dbReference>
<keyword evidence="3" id="KW-1185">Reference proteome</keyword>
<dbReference type="Proteomes" id="UP000017836">
    <property type="component" value="Unassembled WGS sequence"/>
</dbReference>
<dbReference type="PANTHER" id="PTHR21068">
    <property type="entry name" value="SPARTIN"/>
    <property type="match status" value="1"/>
</dbReference>